<gene>
    <name evidence="1" type="ORF">GA0061105_10324</name>
</gene>
<organism evidence="1 2">
    <name type="scientific">Rhizobium aethiopicum</name>
    <dbReference type="NCBI Taxonomy" id="1138170"/>
    <lineage>
        <taxon>Bacteria</taxon>
        <taxon>Pseudomonadati</taxon>
        <taxon>Pseudomonadota</taxon>
        <taxon>Alphaproteobacteria</taxon>
        <taxon>Hyphomicrobiales</taxon>
        <taxon>Rhizobiaceae</taxon>
        <taxon>Rhizobium/Agrobacterium group</taxon>
        <taxon>Rhizobium</taxon>
    </lineage>
</organism>
<reference evidence="1 2" key="1">
    <citation type="submission" date="2016-08" db="EMBL/GenBank/DDBJ databases">
        <authorList>
            <person name="Seilhamer J.J."/>
        </authorList>
    </citation>
    <scope>NUCLEOTIDE SEQUENCE [LARGE SCALE GENOMIC DNA]</scope>
    <source>
        <strain evidence="1 2">HBR26</strain>
    </source>
</reference>
<dbReference type="EMBL" id="FMAJ01000003">
    <property type="protein sequence ID" value="SCB57571.1"/>
    <property type="molecule type" value="Genomic_DNA"/>
</dbReference>
<proteinExistence type="predicted"/>
<sequence length="86" mass="9070">MAPHAPPSVMLGLDPSIHTAPISSHRMGPRVKPEDDGGWVGFPVKLASGGLRYAALESLTTSARPFITKIDMPSLDIMGFAGTNLL</sequence>
<dbReference type="Proteomes" id="UP000198723">
    <property type="component" value="Unassembled WGS sequence"/>
</dbReference>
<dbReference type="STRING" id="1138170.GA0061105_10324"/>
<accession>A0A1C3XZ90</accession>
<name>A0A1C3XZ90_9HYPH</name>
<evidence type="ECO:0000313" key="2">
    <source>
        <dbReference type="Proteomes" id="UP000198723"/>
    </source>
</evidence>
<evidence type="ECO:0000313" key="1">
    <source>
        <dbReference type="EMBL" id="SCB57571.1"/>
    </source>
</evidence>
<dbReference type="AlphaFoldDB" id="A0A1C3XZ90"/>
<protein>
    <submittedName>
        <fullName evidence="1">Uncharacterized protein</fullName>
    </submittedName>
</protein>